<dbReference type="OrthoDB" id="5518345at2759"/>
<dbReference type="EMBL" id="JAEPRD010000010">
    <property type="protein sequence ID" value="KAG2210959.1"/>
    <property type="molecule type" value="Genomic_DNA"/>
</dbReference>
<evidence type="ECO:0000313" key="3">
    <source>
        <dbReference type="Proteomes" id="UP000603453"/>
    </source>
</evidence>
<keyword evidence="1" id="KW-0732">Signal</keyword>
<accession>A0A8H7RGG4</accession>
<proteinExistence type="predicted"/>
<dbReference type="InterPro" id="IPR037045">
    <property type="entry name" value="S8pro/Inhibitor_I9_sf"/>
</dbReference>
<name>A0A8H7RGG4_9FUNG</name>
<gene>
    <name evidence="2" type="ORF">INT47_000119</name>
</gene>
<feature type="chain" id="PRO_5034292924" description="Inhibitor I9 domain-containing protein" evidence="1">
    <location>
        <begin position="20"/>
        <end position="97"/>
    </location>
</feature>
<dbReference type="AlphaFoldDB" id="A0A8H7RGG4"/>
<feature type="signal peptide" evidence="1">
    <location>
        <begin position="1"/>
        <end position="19"/>
    </location>
</feature>
<evidence type="ECO:0000256" key="1">
    <source>
        <dbReference type="SAM" id="SignalP"/>
    </source>
</evidence>
<comment type="caution">
    <text evidence="2">The sequence shown here is derived from an EMBL/GenBank/DDBJ whole genome shotgun (WGS) entry which is preliminary data.</text>
</comment>
<evidence type="ECO:0008006" key="4">
    <source>
        <dbReference type="Google" id="ProtNLM"/>
    </source>
</evidence>
<dbReference type="Proteomes" id="UP000603453">
    <property type="component" value="Unassembled WGS sequence"/>
</dbReference>
<organism evidence="2 3">
    <name type="scientific">Mucor saturninus</name>
    <dbReference type="NCBI Taxonomy" id="64648"/>
    <lineage>
        <taxon>Eukaryota</taxon>
        <taxon>Fungi</taxon>
        <taxon>Fungi incertae sedis</taxon>
        <taxon>Mucoromycota</taxon>
        <taxon>Mucoromycotina</taxon>
        <taxon>Mucoromycetes</taxon>
        <taxon>Mucorales</taxon>
        <taxon>Mucorineae</taxon>
        <taxon>Mucoraceae</taxon>
        <taxon>Mucor</taxon>
    </lineage>
</organism>
<evidence type="ECO:0000313" key="2">
    <source>
        <dbReference type="EMBL" id="KAG2210959.1"/>
    </source>
</evidence>
<keyword evidence="3" id="KW-1185">Reference proteome</keyword>
<dbReference type="SUPFAM" id="SSF54897">
    <property type="entry name" value="Protease propeptides/inhibitors"/>
    <property type="match status" value="1"/>
</dbReference>
<protein>
    <recommendedName>
        <fullName evidence="4">Inhibitor I9 domain-containing protein</fullName>
    </recommendedName>
</protein>
<reference evidence="2" key="1">
    <citation type="submission" date="2020-12" db="EMBL/GenBank/DDBJ databases">
        <title>Metabolic potential, ecology and presence of endohyphal bacteria is reflected in genomic diversity of Mucoromycotina.</title>
        <authorList>
            <person name="Muszewska A."/>
            <person name="Okrasinska A."/>
            <person name="Steczkiewicz K."/>
            <person name="Drgas O."/>
            <person name="Orlowska M."/>
            <person name="Perlinska-Lenart U."/>
            <person name="Aleksandrzak-Piekarczyk T."/>
            <person name="Szatraj K."/>
            <person name="Zielenkiewicz U."/>
            <person name="Pilsyk S."/>
            <person name="Malc E."/>
            <person name="Mieczkowski P."/>
            <person name="Kruszewska J.S."/>
            <person name="Biernat P."/>
            <person name="Pawlowska J."/>
        </authorList>
    </citation>
    <scope>NUCLEOTIDE SEQUENCE</scope>
    <source>
        <strain evidence="2">WA0000017839</strain>
    </source>
</reference>
<dbReference type="Gene3D" id="3.30.70.80">
    <property type="entry name" value="Peptidase S8 propeptide/proteinase inhibitor I9"/>
    <property type="match status" value="1"/>
</dbReference>
<sequence>MRTVILFCLAFIFATAVIAAEEGFTTYILGISEPVTKDKIKQAKADIKKAGGEVTNEITLGMHALIVSLPSDRVQALDNKDYIGFMEKDQIVHALEQ</sequence>